<evidence type="ECO:0000256" key="8">
    <source>
        <dbReference type="ARBA" id="ARBA00022840"/>
    </source>
</evidence>
<dbReference type="PRINTS" id="PR00477">
    <property type="entry name" value="PHGLYCKINASE"/>
</dbReference>
<comment type="similarity">
    <text evidence="2 9">Belongs to the phosphoglycerate kinase family.</text>
</comment>
<dbReference type="GO" id="GO:0005524">
    <property type="term" value="F:ATP binding"/>
    <property type="evidence" value="ECO:0007669"/>
    <property type="project" value="UniProtKB-KW"/>
</dbReference>
<evidence type="ECO:0000256" key="6">
    <source>
        <dbReference type="ARBA" id="ARBA00022741"/>
    </source>
</evidence>
<gene>
    <name evidence="10" type="primary">pgk</name>
    <name evidence="10" type="ORF">CSC94_15340</name>
</gene>
<dbReference type="AlphaFoldDB" id="A0A2G1QL89"/>
<dbReference type="GO" id="GO:0006094">
    <property type="term" value="P:gluconeogenesis"/>
    <property type="evidence" value="ECO:0007669"/>
    <property type="project" value="TreeGrafter"/>
</dbReference>
<dbReference type="PANTHER" id="PTHR11406">
    <property type="entry name" value="PHOSPHOGLYCERATE KINASE"/>
    <property type="match status" value="1"/>
</dbReference>
<sequence>MPHGRGTSVTALPAIAPDLEGATVLVRCDLSQGLGAVCATAIRGLAARGARVAVIAGYEDPAGDINPALSLRRWIAPLGEAAGMPVHFVPDCVGPVAEAGLAAMPDGAVALLENIRFHGQAQRQSRIFAMRLSVLGDYFHLPGGMPDGASPWIRALAGLLPEPSPLLAASA</sequence>
<keyword evidence="5 9" id="KW-0808">Transferase</keyword>
<evidence type="ECO:0000313" key="10">
    <source>
        <dbReference type="EMBL" id="PHP66297.1"/>
    </source>
</evidence>
<dbReference type="PANTHER" id="PTHR11406:SF23">
    <property type="entry name" value="PHOSPHOGLYCERATE KINASE 1, CHLOROPLASTIC-RELATED"/>
    <property type="match status" value="1"/>
</dbReference>
<dbReference type="Pfam" id="PF00162">
    <property type="entry name" value="PGK"/>
    <property type="match status" value="1"/>
</dbReference>
<dbReference type="InterPro" id="IPR001576">
    <property type="entry name" value="Phosphoglycerate_kinase"/>
</dbReference>
<accession>A0A2G1QL89</accession>
<dbReference type="Gene3D" id="3.40.50.1260">
    <property type="entry name" value="Phosphoglycerate kinase, N-terminal domain"/>
    <property type="match status" value="1"/>
</dbReference>
<keyword evidence="7 9" id="KW-0418">Kinase</keyword>
<evidence type="ECO:0000256" key="9">
    <source>
        <dbReference type="RuleBase" id="RU000532"/>
    </source>
</evidence>
<comment type="subunit">
    <text evidence="3">Monomer.</text>
</comment>
<reference evidence="10 11" key="1">
    <citation type="submission" date="2017-10" db="EMBL/GenBank/DDBJ databases">
        <title>Sedimentibacterium mangrovi gen. nov., sp. nov., a novel member of family Phyllobacteriacea isolated from mangrove sediment.</title>
        <authorList>
            <person name="Liao H."/>
            <person name="Tian Y."/>
        </authorList>
    </citation>
    <scope>NUCLEOTIDE SEQUENCE [LARGE SCALE GENOMIC DNA]</scope>
    <source>
        <strain evidence="10 11">X9-2-2</strain>
    </source>
</reference>
<dbReference type="EC" id="2.7.2.3" evidence="4 9"/>
<dbReference type="GO" id="GO:0043531">
    <property type="term" value="F:ADP binding"/>
    <property type="evidence" value="ECO:0007669"/>
    <property type="project" value="TreeGrafter"/>
</dbReference>
<evidence type="ECO:0000256" key="4">
    <source>
        <dbReference type="ARBA" id="ARBA00013061"/>
    </source>
</evidence>
<evidence type="ECO:0000256" key="1">
    <source>
        <dbReference type="ARBA" id="ARBA00000642"/>
    </source>
</evidence>
<dbReference type="Proteomes" id="UP000221168">
    <property type="component" value="Unassembled WGS sequence"/>
</dbReference>
<dbReference type="GO" id="GO:0006096">
    <property type="term" value="P:glycolytic process"/>
    <property type="evidence" value="ECO:0007669"/>
    <property type="project" value="InterPro"/>
</dbReference>
<dbReference type="InterPro" id="IPR015824">
    <property type="entry name" value="Phosphoglycerate_kinase_N"/>
</dbReference>
<evidence type="ECO:0000256" key="7">
    <source>
        <dbReference type="ARBA" id="ARBA00022777"/>
    </source>
</evidence>
<evidence type="ECO:0000256" key="2">
    <source>
        <dbReference type="ARBA" id="ARBA00008982"/>
    </source>
</evidence>
<dbReference type="GO" id="GO:0005829">
    <property type="term" value="C:cytosol"/>
    <property type="evidence" value="ECO:0007669"/>
    <property type="project" value="TreeGrafter"/>
</dbReference>
<dbReference type="EMBL" id="PDVP01000009">
    <property type="protein sequence ID" value="PHP66297.1"/>
    <property type="molecule type" value="Genomic_DNA"/>
</dbReference>
<organism evidence="10 11">
    <name type="scientific">Zhengella mangrovi</name>
    <dbReference type="NCBI Taxonomy" id="1982044"/>
    <lineage>
        <taxon>Bacteria</taxon>
        <taxon>Pseudomonadati</taxon>
        <taxon>Pseudomonadota</taxon>
        <taxon>Alphaproteobacteria</taxon>
        <taxon>Hyphomicrobiales</taxon>
        <taxon>Notoacmeibacteraceae</taxon>
        <taxon>Zhengella</taxon>
    </lineage>
</organism>
<keyword evidence="6" id="KW-0547">Nucleotide-binding</keyword>
<protein>
    <recommendedName>
        <fullName evidence="4 9">Phosphoglycerate kinase</fullName>
        <ecNumber evidence="4 9">2.7.2.3</ecNumber>
    </recommendedName>
</protein>
<dbReference type="OrthoDB" id="8114203at2"/>
<dbReference type="GO" id="GO:0004618">
    <property type="term" value="F:phosphoglycerate kinase activity"/>
    <property type="evidence" value="ECO:0007669"/>
    <property type="project" value="UniProtKB-EC"/>
</dbReference>
<evidence type="ECO:0000313" key="11">
    <source>
        <dbReference type="Proteomes" id="UP000221168"/>
    </source>
</evidence>
<proteinExistence type="inferred from homology"/>
<comment type="catalytic activity">
    <reaction evidence="1 9">
        <text>(2R)-3-phosphoglycerate + ATP = (2R)-3-phospho-glyceroyl phosphate + ADP</text>
        <dbReference type="Rhea" id="RHEA:14801"/>
        <dbReference type="ChEBI" id="CHEBI:30616"/>
        <dbReference type="ChEBI" id="CHEBI:57604"/>
        <dbReference type="ChEBI" id="CHEBI:58272"/>
        <dbReference type="ChEBI" id="CHEBI:456216"/>
        <dbReference type="EC" id="2.7.2.3"/>
    </reaction>
</comment>
<evidence type="ECO:0000256" key="5">
    <source>
        <dbReference type="ARBA" id="ARBA00022679"/>
    </source>
</evidence>
<dbReference type="InterPro" id="IPR036043">
    <property type="entry name" value="Phosphoglycerate_kinase_sf"/>
</dbReference>
<keyword evidence="11" id="KW-1185">Reference proteome</keyword>
<comment type="caution">
    <text evidence="10">The sequence shown here is derived from an EMBL/GenBank/DDBJ whole genome shotgun (WGS) entry which is preliminary data.</text>
</comment>
<evidence type="ECO:0000256" key="3">
    <source>
        <dbReference type="ARBA" id="ARBA00011245"/>
    </source>
</evidence>
<dbReference type="SUPFAM" id="SSF53748">
    <property type="entry name" value="Phosphoglycerate kinase"/>
    <property type="match status" value="1"/>
</dbReference>
<keyword evidence="8" id="KW-0067">ATP-binding</keyword>
<name>A0A2G1QL89_9HYPH</name>